<sequence length="222" mass="25125">MLKGRCFSSSSEVIQNATVELNKLRKFDFEQAFQQLFSRWKKCRVSARSRAHKGLQERSLARCPHNAAVAVNNPPWLPQLTFPSTVTSLHTSQPCLPETPPTSMAPVGWMACRILGVCNTSSSFVTGEIIHLGECPTWILVKMVSTAEFTREVEFIRFRMLITLGRRPCVNLRVQGSIGKCTLWIEHAFIFACFTLRLCKFKRRTNANLRVQGSIGKLHTLN</sequence>
<evidence type="ECO:0000313" key="1">
    <source>
        <dbReference type="EMBL" id="UYV69285.1"/>
    </source>
</evidence>
<dbReference type="EMBL" id="CP092868">
    <property type="protein sequence ID" value="UYV69285.1"/>
    <property type="molecule type" value="Genomic_DNA"/>
</dbReference>
<keyword evidence="2" id="KW-1185">Reference proteome</keyword>
<organism evidence="1 2">
    <name type="scientific">Cordylochernes scorpioides</name>
    <dbReference type="NCBI Taxonomy" id="51811"/>
    <lineage>
        <taxon>Eukaryota</taxon>
        <taxon>Metazoa</taxon>
        <taxon>Ecdysozoa</taxon>
        <taxon>Arthropoda</taxon>
        <taxon>Chelicerata</taxon>
        <taxon>Arachnida</taxon>
        <taxon>Pseudoscorpiones</taxon>
        <taxon>Cheliferoidea</taxon>
        <taxon>Chernetidae</taxon>
        <taxon>Cordylochernes</taxon>
    </lineage>
</organism>
<dbReference type="Proteomes" id="UP001235939">
    <property type="component" value="Chromosome 06"/>
</dbReference>
<protein>
    <submittedName>
        <fullName evidence="1">Uncharacterized protein</fullName>
    </submittedName>
</protein>
<reference evidence="1 2" key="1">
    <citation type="submission" date="2022-01" db="EMBL/GenBank/DDBJ databases">
        <title>A chromosomal length assembly of Cordylochernes scorpioides.</title>
        <authorList>
            <person name="Zeh D."/>
            <person name="Zeh J."/>
        </authorList>
    </citation>
    <scope>NUCLEOTIDE SEQUENCE [LARGE SCALE GENOMIC DNA]</scope>
    <source>
        <strain evidence="1">IN4F17</strain>
        <tissue evidence="1">Whole Body</tissue>
    </source>
</reference>
<gene>
    <name evidence="1" type="ORF">LAZ67_6003114</name>
</gene>
<evidence type="ECO:0000313" key="2">
    <source>
        <dbReference type="Proteomes" id="UP001235939"/>
    </source>
</evidence>
<name>A0ABY6KQ99_9ARAC</name>
<accession>A0ABY6KQ99</accession>
<proteinExistence type="predicted"/>